<keyword evidence="3" id="KW-1185">Reference proteome</keyword>
<dbReference type="EMBL" id="JABCKI010000135">
    <property type="protein sequence ID" value="KAG5652353.1"/>
    <property type="molecule type" value="Genomic_DNA"/>
</dbReference>
<accession>A0A9P7GPQ0</accession>
<organism evidence="2 3">
    <name type="scientific">Sphagnurus paluster</name>
    <dbReference type="NCBI Taxonomy" id="117069"/>
    <lineage>
        <taxon>Eukaryota</taxon>
        <taxon>Fungi</taxon>
        <taxon>Dikarya</taxon>
        <taxon>Basidiomycota</taxon>
        <taxon>Agaricomycotina</taxon>
        <taxon>Agaricomycetes</taxon>
        <taxon>Agaricomycetidae</taxon>
        <taxon>Agaricales</taxon>
        <taxon>Tricholomatineae</taxon>
        <taxon>Lyophyllaceae</taxon>
        <taxon>Sphagnurus</taxon>
    </lineage>
</organism>
<proteinExistence type="predicted"/>
<name>A0A9P7GPQ0_9AGAR</name>
<dbReference type="OrthoDB" id="3044540at2759"/>
<protein>
    <submittedName>
        <fullName evidence="2">Uncharacterized protein</fullName>
    </submittedName>
</protein>
<reference evidence="2" key="1">
    <citation type="submission" date="2021-02" db="EMBL/GenBank/DDBJ databases">
        <authorList>
            <person name="Nieuwenhuis M."/>
            <person name="Van De Peppel L.J.J."/>
        </authorList>
    </citation>
    <scope>NUCLEOTIDE SEQUENCE</scope>
    <source>
        <strain evidence="2">D49</strain>
    </source>
</reference>
<comment type="caution">
    <text evidence="2">The sequence shown here is derived from an EMBL/GenBank/DDBJ whole genome shotgun (WGS) entry which is preliminary data.</text>
</comment>
<evidence type="ECO:0000256" key="1">
    <source>
        <dbReference type="SAM" id="MobiDB-lite"/>
    </source>
</evidence>
<dbReference type="AlphaFoldDB" id="A0A9P7GPQ0"/>
<dbReference type="Proteomes" id="UP000717328">
    <property type="component" value="Unassembled WGS sequence"/>
</dbReference>
<evidence type="ECO:0000313" key="3">
    <source>
        <dbReference type="Proteomes" id="UP000717328"/>
    </source>
</evidence>
<gene>
    <name evidence="2" type="ORF">H0H81_005330</name>
</gene>
<sequence>MFLACGSIYVGAFGSLPKPKSTNSSQDDDEDDEIPERMSSGDAWLFPVVSKKLNLVTTAG</sequence>
<evidence type="ECO:0000313" key="2">
    <source>
        <dbReference type="EMBL" id="KAG5652353.1"/>
    </source>
</evidence>
<reference evidence="2" key="2">
    <citation type="submission" date="2021-10" db="EMBL/GenBank/DDBJ databases">
        <title>Phylogenomics reveals ancestral predisposition of the termite-cultivated fungus Termitomyces towards a domesticated lifestyle.</title>
        <authorList>
            <person name="Auxier B."/>
            <person name="Grum-Grzhimaylo A."/>
            <person name="Cardenas M.E."/>
            <person name="Lodge J.D."/>
            <person name="Laessoe T."/>
            <person name="Pedersen O."/>
            <person name="Smith M.E."/>
            <person name="Kuyper T.W."/>
            <person name="Franco-Molano E.A."/>
            <person name="Baroni T.J."/>
            <person name="Aanen D.K."/>
        </authorList>
    </citation>
    <scope>NUCLEOTIDE SEQUENCE</scope>
    <source>
        <strain evidence="2">D49</strain>
    </source>
</reference>
<feature type="region of interest" description="Disordered" evidence="1">
    <location>
        <begin position="14"/>
        <end position="40"/>
    </location>
</feature>